<feature type="compositionally biased region" description="Basic residues" evidence="1">
    <location>
        <begin position="1"/>
        <end position="11"/>
    </location>
</feature>
<feature type="region of interest" description="Disordered" evidence="1">
    <location>
        <begin position="246"/>
        <end position="412"/>
    </location>
</feature>
<feature type="domain" description="DUF287" evidence="2">
    <location>
        <begin position="104"/>
        <end position="155"/>
    </location>
</feature>
<dbReference type="Pfam" id="PF03384">
    <property type="entry name" value="DUF287"/>
    <property type="match status" value="1"/>
</dbReference>
<accession>A0ABQ7ZHP5</accession>
<proteinExistence type="predicted"/>
<feature type="compositionally biased region" description="Basic and acidic residues" evidence="1">
    <location>
        <begin position="246"/>
        <end position="255"/>
    </location>
</feature>
<organism evidence="3 4">
    <name type="scientific">Brassica napus</name>
    <name type="common">Rape</name>
    <dbReference type="NCBI Taxonomy" id="3708"/>
    <lineage>
        <taxon>Eukaryota</taxon>
        <taxon>Viridiplantae</taxon>
        <taxon>Streptophyta</taxon>
        <taxon>Embryophyta</taxon>
        <taxon>Tracheophyta</taxon>
        <taxon>Spermatophyta</taxon>
        <taxon>Magnoliopsida</taxon>
        <taxon>eudicotyledons</taxon>
        <taxon>Gunneridae</taxon>
        <taxon>Pentapetalae</taxon>
        <taxon>rosids</taxon>
        <taxon>malvids</taxon>
        <taxon>Brassicales</taxon>
        <taxon>Brassicaceae</taxon>
        <taxon>Brassiceae</taxon>
        <taxon>Brassica</taxon>
    </lineage>
</organism>
<feature type="compositionally biased region" description="Basic residues" evidence="1">
    <location>
        <begin position="488"/>
        <end position="497"/>
    </location>
</feature>
<reference evidence="3 4" key="1">
    <citation type="submission" date="2021-05" db="EMBL/GenBank/DDBJ databases">
        <title>Genome Assembly of Synthetic Allotetraploid Brassica napus Reveals Homoeologous Exchanges between Subgenomes.</title>
        <authorList>
            <person name="Davis J.T."/>
        </authorList>
    </citation>
    <scope>NUCLEOTIDE SEQUENCE [LARGE SCALE GENOMIC DNA]</scope>
    <source>
        <strain evidence="4">cv. Da-Ae</strain>
        <tissue evidence="3">Seedling</tissue>
    </source>
</reference>
<dbReference type="EMBL" id="JAGKQM010000015">
    <property type="protein sequence ID" value="KAH0879716.1"/>
    <property type="molecule type" value="Genomic_DNA"/>
</dbReference>
<feature type="region of interest" description="Disordered" evidence="1">
    <location>
        <begin position="1"/>
        <end position="109"/>
    </location>
</feature>
<feature type="compositionally biased region" description="Basic and acidic residues" evidence="1">
    <location>
        <begin position="282"/>
        <end position="302"/>
    </location>
</feature>
<evidence type="ECO:0000313" key="3">
    <source>
        <dbReference type="EMBL" id="KAH0879716.1"/>
    </source>
</evidence>
<evidence type="ECO:0000313" key="4">
    <source>
        <dbReference type="Proteomes" id="UP000824890"/>
    </source>
</evidence>
<name>A0ABQ7ZHP5_BRANA</name>
<feature type="compositionally biased region" description="Basic and acidic residues" evidence="1">
    <location>
        <begin position="311"/>
        <end position="333"/>
    </location>
</feature>
<feature type="compositionally biased region" description="Basic and acidic residues" evidence="1">
    <location>
        <begin position="66"/>
        <end position="83"/>
    </location>
</feature>
<feature type="non-terminal residue" evidence="3">
    <location>
        <position position="1"/>
    </location>
</feature>
<dbReference type="InterPro" id="IPR005048">
    <property type="entry name" value="DUF287"/>
</dbReference>
<evidence type="ECO:0000259" key="2">
    <source>
        <dbReference type="Pfam" id="PF03384"/>
    </source>
</evidence>
<feature type="region of interest" description="Disordered" evidence="1">
    <location>
        <begin position="431"/>
        <end position="542"/>
    </location>
</feature>
<feature type="compositionally biased region" description="Basic and acidic residues" evidence="1">
    <location>
        <begin position="431"/>
        <end position="470"/>
    </location>
</feature>
<protein>
    <recommendedName>
        <fullName evidence="2">DUF287 domain-containing protein</fullName>
    </recommendedName>
</protein>
<gene>
    <name evidence="3" type="ORF">HID58_067110</name>
</gene>
<keyword evidence="4" id="KW-1185">Reference proteome</keyword>
<feature type="compositionally biased region" description="Acidic residues" evidence="1">
    <location>
        <begin position="354"/>
        <end position="364"/>
    </location>
</feature>
<comment type="caution">
    <text evidence="3">The sequence shown here is derived from an EMBL/GenBank/DDBJ whole genome shotgun (WGS) entry which is preliminary data.</text>
</comment>
<sequence>KVMKGNKKVAKNKGVPNERRRLSLRPRTTPIAKTPVIPEGSKKSKKSTQEREPSHISLSVTDESEREGSESERSKKSTPEREPSYQSRSISDESEREGSESETIHSVLEPNIGEEMLLARIIDLEREYDRQGSPSETWNHWLTVKQKSIWWEELYDLDQAARVFTKKKDKEKVTFAEASSSDSSLQGLENRLLDFMGEAFVGLNFTVETKLEAVDLRLGGIEKNQRLLRCRAKKIEKRLTSIENKVSEKPNRGEDMDFGQCDGTDFGQWDGKEKDDAEEEEKEKSGKEKEKSGEVDKDKENSETDEENDSERELNELKERCRVQADELWREVEAAEAEEDQANDERKEAATNEESIENSEDDEKVEASESPNSEPRFESPINVPRFESPINEPRVEADKTPTPPSGGRTKAMAVRRVVVVEAKEKAIEKAVELEKKTSEEEKTSETVVEAEEKTSEKVVERMDGTKEATRPRIRHRCKEKTMTSGKPTPKRRGRPRRSIADAAPKKSDCTPHASKGRGKRKCEPSQWVQTPFTRGKKPKTKA</sequence>
<evidence type="ECO:0000256" key="1">
    <source>
        <dbReference type="SAM" id="MobiDB-lite"/>
    </source>
</evidence>
<dbReference type="Proteomes" id="UP000824890">
    <property type="component" value="Unassembled WGS sequence"/>
</dbReference>
<feature type="compositionally biased region" description="Basic and acidic residues" evidence="1">
    <location>
        <begin position="90"/>
        <end position="103"/>
    </location>
</feature>